<feature type="domain" description="DALR anticodon binding" evidence="4">
    <location>
        <begin position="2"/>
        <end position="50"/>
    </location>
</feature>
<keyword evidence="3" id="KW-0067">ATP-binding</keyword>
<dbReference type="GO" id="GO:0006420">
    <property type="term" value="P:arginyl-tRNA aminoacylation"/>
    <property type="evidence" value="ECO:0007669"/>
    <property type="project" value="InterPro"/>
</dbReference>
<dbReference type="InterPro" id="IPR008909">
    <property type="entry name" value="DALR_anticod-bd"/>
</dbReference>
<evidence type="ECO:0000313" key="5">
    <source>
        <dbReference type="EMBL" id="GAD81491.1"/>
    </source>
</evidence>
<dbReference type="InterPro" id="IPR009080">
    <property type="entry name" value="tRNAsynth_Ia_anticodon-bd"/>
</dbReference>
<name>U5E5I5_NOCAS</name>
<gene>
    <name evidence="5" type="primary">argS</name>
    <name evidence="5" type="ORF">NCAST_01_00590</name>
</gene>
<accession>U5E5I5</accession>
<evidence type="ECO:0000256" key="3">
    <source>
        <dbReference type="ARBA" id="ARBA00022840"/>
    </source>
</evidence>
<dbReference type="GO" id="GO:0004814">
    <property type="term" value="F:arginine-tRNA ligase activity"/>
    <property type="evidence" value="ECO:0007669"/>
    <property type="project" value="InterPro"/>
</dbReference>
<organism evidence="5 6">
    <name type="scientific">Nocardia asteroides NBRC 15531</name>
    <dbReference type="NCBI Taxonomy" id="1110697"/>
    <lineage>
        <taxon>Bacteria</taxon>
        <taxon>Bacillati</taxon>
        <taxon>Actinomycetota</taxon>
        <taxon>Actinomycetes</taxon>
        <taxon>Mycobacteriales</taxon>
        <taxon>Nocardiaceae</taxon>
        <taxon>Nocardia</taxon>
    </lineage>
</organism>
<protein>
    <submittedName>
        <fullName evidence="5">Arginyl-tRNA synthetase</fullName>
    </submittedName>
</protein>
<keyword evidence="2" id="KW-0547">Nucleotide-binding</keyword>
<evidence type="ECO:0000256" key="2">
    <source>
        <dbReference type="ARBA" id="ARBA00022741"/>
    </source>
</evidence>
<keyword evidence="1" id="KW-0436">Ligase</keyword>
<reference evidence="5 6" key="1">
    <citation type="journal article" date="2014" name="BMC Genomics">
        <title>Genome based analysis of type-I polyketide synthase and nonribosomal peptide synthetase gene clusters in seven strains of five representative Nocardia species.</title>
        <authorList>
            <person name="Komaki H."/>
            <person name="Ichikawa N."/>
            <person name="Hosoyama A."/>
            <person name="Takahashi-Nakaguchi A."/>
            <person name="Matsuzawa T."/>
            <person name="Suzuki K."/>
            <person name="Fujita N."/>
            <person name="Gonoi T."/>
        </authorList>
    </citation>
    <scope>NUCLEOTIDE SEQUENCE [LARGE SCALE GENOMIC DNA]</scope>
    <source>
        <strain evidence="5 6">NBRC 15531</strain>
    </source>
</reference>
<dbReference type="Proteomes" id="UP000017048">
    <property type="component" value="Unassembled WGS sequence"/>
</dbReference>
<dbReference type="eggNOG" id="COG0018">
    <property type="taxonomic scope" value="Bacteria"/>
</dbReference>
<dbReference type="EMBL" id="BAFO02000001">
    <property type="protein sequence ID" value="GAD81491.1"/>
    <property type="molecule type" value="Genomic_DNA"/>
</dbReference>
<dbReference type="STRING" id="1824.SAMN05444423_111169"/>
<keyword evidence="6" id="KW-1185">Reference proteome</keyword>
<proteinExistence type="predicted"/>
<dbReference type="Gene3D" id="1.10.730.10">
    <property type="entry name" value="Isoleucyl-tRNA Synthetase, Domain 1"/>
    <property type="match status" value="1"/>
</dbReference>
<sequence length="50" mass="5584">MLDEVAEALEPHRLAGYLSELARAYTAFYDSCPVISAEEPIRSNRIALCQ</sequence>
<dbReference type="Pfam" id="PF05746">
    <property type="entry name" value="DALR_1"/>
    <property type="match status" value="1"/>
</dbReference>
<evidence type="ECO:0000256" key="1">
    <source>
        <dbReference type="ARBA" id="ARBA00022598"/>
    </source>
</evidence>
<evidence type="ECO:0000313" key="6">
    <source>
        <dbReference type="Proteomes" id="UP000017048"/>
    </source>
</evidence>
<dbReference type="SUPFAM" id="SSF47323">
    <property type="entry name" value="Anticodon-binding domain of a subclass of class I aminoacyl-tRNA synthetases"/>
    <property type="match status" value="1"/>
</dbReference>
<dbReference type="GO" id="GO:0005524">
    <property type="term" value="F:ATP binding"/>
    <property type="evidence" value="ECO:0007669"/>
    <property type="project" value="UniProtKB-KW"/>
</dbReference>
<evidence type="ECO:0000259" key="4">
    <source>
        <dbReference type="Pfam" id="PF05746"/>
    </source>
</evidence>
<comment type="caution">
    <text evidence="5">The sequence shown here is derived from an EMBL/GenBank/DDBJ whole genome shotgun (WGS) entry which is preliminary data.</text>
</comment>
<dbReference type="AlphaFoldDB" id="U5E5I5"/>